<gene>
    <name evidence="1" type="ORF">C666_14835</name>
</gene>
<dbReference type="Pfam" id="PF01663">
    <property type="entry name" value="Phosphodiest"/>
    <property type="match status" value="1"/>
</dbReference>
<accession>N6Y2D3</accession>
<dbReference type="SUPFAM" id="SSF53649">
    <property type="entry name" value="Alkaline phosphatase-like"/>
    <property type="match status" value="1"/>
</dbReference>
<organism evidence="1 2">
    <name type="scientific">Thauera linaloolentis (strain DSM 12138 / JCM 21573 / CCUG 41526 / CIP 105981 / IAM 15112 / NBRC 102519 / 47Lol)</name>
    <dbReference type="NCBI Taxonomy" id="1123367"/>
    <lineage>
        <taxon>Bacteria</taxon>
        <taxon>Pseudomonadati</taxon>
        <taxon>Pseudomonadota</taxon>
        <taxon>Betaproteobacteria</taxon>
        <taxon>Rhodocyclales</taxon>
        <taxon>Zoogloeaceae</taxon>
        <taxon>Thauera</taxon>
    </lineage>
</organism>
<dbReference type="InterPro" id="IPR002591">
    <property type="entry name" value="Phosphodiest/P_Trfase"/>
</dbReference>
<evidence type="ECO:0000313" key="1">
    <source>
        <dbReference type="EMBL" id="ENO85705.1"/>
    </source>
</evidence>
<proteinExistence type="predicted"/>
<evidence type="ECO:0000313" key="2">
    <source>
        <dbReference type="Proteomes" id="UP000013232"/>
    </source>
</evidence>
<dbReference type="GO" id="GO:0016787">
    <property type="term" value="F:hydrolase activity"/>
    <property type="evidence" value="ECO:0007669"/>
    <property type="project" value="UniProtKB-ARBA"/>
</dbReference>
<dbReference type="eggNOG" id="COG1524">
    <property type="taxonomic scope" value="Bacteria"/>
</dbReference>
<dbReference type="PANTHER" id="PTHR10151">
    <property type="entry name" value="ECTONUCLEOTIDE PYROPHOSPHATASE/PHOSPHODIESTERASE"/>
    <property type="match status" value="1"/>
</dbReference>
<dbReference type="RefSeq" id="WP_004342037.1">
    <property type="nucleotide sequence ID" value="NZ_AMXE01000069.1"/>
</dbReference>
<keyword evidence="2" id="KW-1185">Reference proteome</keyword>
<comment type="caution">
    <text evidence="1">The sequence shown here is derived from an EMBL/GenBank/DDBJ whole genome shotgun (WGS) entry which is preliminary data.</text>
</comment>
<name>N6Y2D3_THAL4</name>
<dbReference type="Gene3D" id="3.40.720.10">
    <property type="entry name" value="Alkaline Phosphatase, subunit A"/>
    <property type="match status" value="1"/>
</dbReference>
<dbReference type="STRING" id="1123367.GCA_000621305_02796"/>
<sequence length="393" mass="42157">MKCATSPRWPSGHVLPDYADGGIYGLACALRRWLHDPRAGCEPAGVAPGEAANIVLLVVDGLGANFLSEAGAGSVLAAHCRRTLTSVFPSTTASAVTTLLTGASPAEHGLNGWFIHDRRFGGVIAPLPLELRGNGPLGALRVPQRLFRQASMFRDSARPVVMLSPQEIAFSPFSRHHARGARIRPYDGLAMMEEEIVAAVRGFGREGGFVHAYYPRFDALSHAYGCRSERAKACFGQVDAVFARLCERLAGSRTRILVTADHGFIDSAPERTLQIAPDTEVPAMLAAPLFGERRLAFCAVRAGAEAEFERWATEALRERAVLMSGADCLDAGLLGPGRAHARLAERVGTHVLLMEPGWTVVDTVEGEEPYTLIGVHGGMTEDEMKVPLVAVVS</sequence>
<evidence type="ECO:0008006" key="3">
    <source>
        <dbReference type="Google" id="ProtNLM"/>
    </source>
</evidence>
<protein>
    <recommendedName>
        <fullName evidence="3">Phosphodiesterase</fullName>
    </recommendedName>
</protein>
<dbReference type="PANTHER" id="PTHR10151:SF120">
    <property type="entry name" value="BIS(5'-ADENOSYL)-TRIPHOSPHATASE"/>
    <property type="match status" value="1"/>
</dbReference>
<dbReference type="AlphaFoldDB" id="N6Y2D3"/>
<dbReference type="EMBL" id="AMXE01000069">
    <property type="protein sequence ID" value="ENO85705.1"/>
    <property type="molecule type" value="Genomic_DNA"/>
</dbReference>
<dbReference type="InterPro" id="IPR017850">
    <property type="entry name" value="Alkaline_phosphatase_core_sf"/>
</dbReference>
<dbReference type="Proteomes" id="UP000013232">
    <property type="component" value="Unassembled WGS sequence"/>
</dbReference>
<reference evidence="1 2" key="1">
    <citation type="submission" date="2012-09" db="EMBL/GenBank/DDBJ databases">
        <title>Draft Genome Sequences of 6 Strains from Genus Thauera.</title>
        <authorList>
            <person name="Liu B."/>
            <person name="Shapleigh J.P."/>
            <person name="Frostegard A.H."/>
        </authorList>
    </citation>
    <scope>NUCLEOTIDE SEQUENCE [LARGE SCALE GENOMIC DNA]</scope>
    <source>
        <strain evidence="2">47Lol / DSM 12138</strain>
    </source>
</reference>